<dbReference type="Proteomes" id="UP001303473">
    <property type="component" value="Unassembled WGS sequence"/>
</dbReference>
<organism evidence="5 6">
    <name type="scientific">Diplogelasinospora grovesii</name>
    <dbReference type="NCBI Taxonomy" id="303347"/>
    <lineage>
        <taxon>Eukaryota</taxon>
        <taxon>Fungi</taxon>
        <taxon>Dikarya</taxon>
        <taxon>Ascomycota</taxon>
        <taxon>Pezizomycotina</taxon>
        <taxon>Sordariomycetes</taxon>
        <taxon>Sordariomycetidae</taxon>
        <taxon>Sordariales</taxon>
        <taxon>Diplogelasinosporaceae</taxon>
        <taxon>Diplogelasinospora</taxon>
    </lineage>
</organism>
<dbReference type="Gene3D" id="1.25.40.20">
    <property type="entry name" value="Ankyrin repeat-containing domain"/>
    <property type="match status" value="2"/>
</dbReference>
<dbReference type="InterPro" id="IPR002110">
    <property type="entry name" value="Ankyrin_rpt"/>
</dbReference>
<evidence type="ECO:0000256" key="1">
    <source>
        <dbReference type="ARBA" id="ARBA00022737"/>
    </source>
</evidence>
<dbReference type="Pfam" id="PF17667">
    <property type="entry name" value="Pkinase_fungal"/>
    <property type="match status" value="1"/>
</dbReference>
<dbReference type="PROSITE" id="PS50297">
    <property type="entry name" value="ANK_REP_REGION"/>
    <property type="match status" value="3"/>
</dbReference>
<dbReference type="InterPro" id="IPR036770">
    <property type="entry name" value="Ankyrin_rpt-contain_sf"/>
</dbReference>
<keyword evidence="6" id="KW-1185">Reference proteome</keyword>
<feature type="domain" description="Fungal-type protein kinase" evidence="4">
    <location>
        <begin position="864"/>
        <end position="985"/>
    </location>
</feature>
<gene>
    <name evidence="5" type="ORF">QBC46DRAFT_351476</name>
</gene>
<dbReference type="AlphaFoldDB" id="A0AAN6NEH8"/>
<evidence type="ECO:0000259" key="4">
    <source>
        <dbReference type="Pfam" id="PF17667"/>
    </source>
</evidence>
<dbReference type="SUPFAM" id="SSF48403">
    <property type="entry name" value="Ankyrin repeat"/>
    <property type="match status" value="1"/>
</dbReference>
<evidence type="ECO:0000313" key="6">
    <source>
        <dbReference type="Proteomes" id="UP001303473"/>
    </source>
</evidence>
<reference evidence="6" key="1">
    <citation type="journal article" date="2023" name="Mol. Phylogenet. Evol.">
        <title>Genome-scale phylogeny and comparative genomics of the fungal order Sordariales.</title>
        <authorList>
            <person name="Hensen N."/>
            <person name="Bonometti L."/>
            <person name="Westerberg I."/>
            <person name="Brannstrom I.O."/>
            <person name="Guillou S."/>
            <person name="Cros-Aarteil S."/>
            <person name="Calhoun S."/>
            <person name="Haridas S."/>
            <person name="Kuo A."/>
            <person name="Mondo S."/>
            <person name="Pangilinan J."/>
            <person name="Riley R."/>
            <person name="LaButti K."/>
            <person name="Andreopoulos B."/>
            <person name="Lipzen A."/>
            <person name="Chen C."/>
            <person name="Yan M."/>
            <person name="Daum C."/>
            <person name="Ng V."/>
            <person name="Clum A."/>
            <person name="Steindorff A."/>
            <person name="Ohm R.A."/>
            <person name="Martin F."/>
            <person name="Silar P."/>
            <person name="Natvig D.O."/>
            <person name="Lalanne C."/>
            <person name="Gautier V."/>
            <person name="Ament-Velasquez S.L."/>
            <person name="Kruys A."/>
            <person name="Hutchinson M.I."/>
            <person name="Powell A.J."/>
            <person name="Barry K."/>
            <person name="Miller A.N."/>
            <person name="Grigoriev I.V."/>
            <person name="Debuchy R."/>
            <person name="Gladieux P."/>
            <person name="Hiltunen Thoren M."/>
            <person name="Johannesson H."/>
        </authorList>
    </citation>
    <scope>NUCLEOTIDE SEQUENCE [LARGE SCALE GENOMIC DNA]</scope>
    <source>
        <strain evidence="6">CBS 340.73</strain>
    </source>
</reference>
<proteinExistence type="predicted"/>
<evidence type="ECO:0000313" key="5">
    <source>
        <dbReference type="EMBL" id="KAK3943604.1"/>
    </source>
</evidence>
<keyword evidence="2 3" id="KW-0040">ANK repeat</keyword>
<sequence>MEQENAFSEIAHPASVYRLFNHHRMDPDLPSGYKWAEQKKLYCPRDLLDRQLPGPIKPTHNFGYVFCHRGLYERASGIVDNSVAALNNGIRHGLFLHEVDAFVLEQLDEAFVAHDKNPSRVTSKVQPWEFYPIHEILKTSLVTRRVEREAKNPDLTSKQSDFATSYLETDGKIPSLFDIMWRESQKPSGITLQIDLREQDFAKAIAYYSYHISKVSLLYKDRQGVHRSKGWELFRSTILKGYNKHYESFNDLHEDVKKKSVEAYGGNYFELRHLHVFPPLIMVFFAKYLVKLARATPPVDDPQRDRNSYEHICHTFMNQVLSFVGVGVNSYNFILEIVHSGLGLGYDIDKKTARNPLNGELLTDEGVIFDSRVDRAMIDVSVELRKRYPKLLFSSCTRLPDVITPKGEYKAWHETSRLVRWEDGEKGLAAELRAMHGGLYPQCQLVVADDPAAEIAARTWIDQRSGLDRSQLMHMTYTEWLARAPEDVVVAITKLNNQDFMPNKFGHSTTPGASGKKRERTIELNTKIRSWLEALLSPNPISGLDDGNQYSVDEHWHSAEDKSEQATAYSQLSIISDDDRHHEGVMLTWENRPRNHFSSGTSSDPIILHIWGKEYIFENVVDVKRSLASVTAYKAAEEGNEQMVRNLLASGANIDALTGFYGTPLAAACKRGHGTVVKLLLDADADVNMSRFSGTPLELAARAGHRDVVEMLLTVLKRKQAHYNISEKLYTGTALHEASDAGHEAVVELLLDSGADINFRGPGFAQTALERACRHCEINVINLLLARGADVNAPGRAFGARSALESACHCGDLYVTTLLLRKGAVIDFPLHETFTPEIVSLLVKHKADVNNVVRKPLNGETHLGGFTLCGSLMRIWVFDRLGGIASDQFDINKDGLRFASTILGFLWMSEEELGFDPTIMTAKGQRFIEIERDGTTERLILDGVMNRARCIAGRATTCWKAYCEEDLHALFVVKDSWQYLERDDEDIHMP</sequence>
<protein>
    <recommendedName>
        <fullName evidence="4">Fungal-type protein kinase domain-containing protein</fullName>
    </recommendedName>
</protein>
<comment type="caution">
    <text evidence="5">The sequence shown here is derived from an EMBL/GenBank/DDBJ whole genome shotgun (WGS) entry which is preliminary data.</text>
</comment>
<dbReference type="SMART" id="SM00248">
    <property type="entry name" value="ANK"/>
    <property type="match status" value="6"/>
</dbReference>
<dbReference type="InterPro" id="IPR040976">
    <property type="entry name" value="Pkinase_fungal"/>
</dbReference>
<accession>A0AAN6NEH8</accession>
<dbReference type="PROSITE" id="PS50088">
    <property type="entry name" value="ANK_REPEAT"/>
    <property type="match status" value="3"/>
</dbReference>
<name>A0AAN6NEH8_9PEZI</name>
<feature type="repeat" description="ANK" evidence="3">
    <location>
        <begin position="764"/>
        <end position="796"/>
    </location>
</feature>
<dbReference type="PRINTS" id="PR01415">
    <property type="entry name" value="ANKYRIN"/>
</dbReference>
<evidence type="ECO:0000256" key="2">
    <source>
        <dbReference type="ARBA" id="ARBA00023043"/>
    </source>
</evidence>
<dbReference type="GO" id="GO:0005737">
    <property type="term" value="C:cytoplasm"/>
    <property type="evidence" value="ECO:0007669"/>
    <property type="project" value="TreeGrafter"/>
</dbReference>
<dbReference type="PANTHER" id="PTHR24198">
    <property type="entry name" value="ANKYRIN REPEAT AND PROTEIN KINASE DOMAIN-CONTAINING PROTEIN"/>
    <property type="match status" value="1"/>
</dbReference>
<dbReference type="Pfam" id="PF12796">
    <property type="entry name" value="Ank_2"/>
    <property type="match status" value="2"/>
</dbReference>
<keyword evidence="1" id="KW-0677">Repeat</keyword>
<dbReference type="EMBL" id="MU853765">
    <property type="protein sequence ID" value="KAK3943604.1"/>
    <property type="molecule type" value="Genomic_DNA"/>
</dbReference>
<feature type="repeat" description="ANK" evidence="3">
    <location>
        <begin position="663"/>
        <end position="692"/>
    </location>
</feature>
<evidence type="ECO:0000256" key="3">
    <source>
        <dbReference type="PROSITE-ProRule" id="PRU00023"/>
    </source>
</evidence>
<feature type="repeat" description="ANK" evidence="3">
    <location>
        <begin position="730"/>
        <end position="762"/>
    </location>
</feature>
<dbReference type="PANTHER" id="PTHR24198:SF165">
    <property type="entry name" value="ANKYRIN REPEAT-CONTAINING PROTEIN-RELATED"/>
    <property type="match status" value="1"/>
</dbReference>